<evidence type="ECO:0000313" key="1">
    <source>
        <dbReference type="EMBL" id="GBN75819.1"/>
    </source>
</evidence>
<organism evidence="1 2">
    <name type="scientific">Araneus ventricosus</name>
    <name type="common">Orbweaver spider</name>
    <name type="synonym">Epeira ventricosa</name>
    <dbReference type="NCBI Taxonomy" id="182803"/>
    <lineage>
        <taxon>Eukaryota</taxon>
        <taxon>Metazoa</taxon>
        <taxon>Ecdysozoa</taxon>
        <taxon>Arthropoda</taxon>
        <taxon>Chelicerata</taxon>
        <taxon>Arachnida</taxon>
        <taxon>Araneae</taxon>
        <taxon>Araneomorphae</taxon>
        <taxon>Entelegynae</taxon>
        <taxon>Araneoidea</taxon>
        <taxon>Araneidae</taxon>
        <taxon>Araneus</taxon>
    </lineage>
</organism>
<dbReference type="AlphaFoldDB" id="A0A4Y2RKN5"/>
<accession>A0A4Y2RKN5</accession>
<protein>
    <submittedName>
        <fullName evidence="1">Uncharacterized protein</fullName>
    </submittedName>
</protein>
<sequence length="102" mass="11694">MNLLPMPTNRKACHQGGRLESANRISGSIYSEAIDINEIHRKSQCVYVVQDQTKHNLRGNVNLQVNRSHRLFANDLKDVIDPSYKKKKKKLICHPENSLISK</sequence>
<gene>
    <name evidence="1" type="ORF">AVEN_256863_1</name>
</gene>
<reference evidence="1 2" key="1">
    <citation type="journal article" date="2019" name="Sci. Rep.">
        <title>Orb-weaving spider Araneus ventricosus genome elucidates the spidroin gene catalogue.</title>
        <authorList>
            <person name="Kono N."/>
            <person name="Nakamura H."/>
            <person name="Ohtoshi R."/>
            <person name="Moran D.A.P."/>
            <person name="Shinohara A."/>
            <person name="Yoshida Y."/>
            <person name="Fujiwara M."/>
            <person name="Mori M."/>
            <person name="Tomita M."/>
            <person name="Arakawa K."/>
        </authorList>
    </citation>
    <scope>NUCLEOTIDE SEQUENCE [LARGE SCALE GENOMIC DNA]</scope>
</reference>
<evidence type="ECO:0000313" key="2">
    <source>
        <dbReference type="Proteomes" id="UP000499080"/>
    </source>
</evidence>
<name>A0A4Y2RKN5_ARAVE</name>
<dbReference type="EMBL" id="BGPR01017344">
    <property type="protein sequence ID" value="GBN75819.1"/>
    <property type="molecule type" value="Genomic_DNA"/>
</dbReference>
<comment type="caution">
    <text evidence="1">The sequence shown here is derived from an EMBL/GenBank/DDBJ whole genome shotgun (WGS) entry which is preliminary data.</text>
</comment>
<keyword evidence="2" id="KW-1185">Reference proteome</keyword>
<proteinExistence type="predicted"/>
<dbReference type="Proteomes" id="UP000499080">
    <property type="component" value="Unassembled WGS sequence"/>
</dbReference>